<name>A0A1H5PAW7_9FLAO</name>
<dbReference type="PANTHER" id="PTHR35089">
    <property type="entry name" value="CHAPERONE PROTEIN SKP"/>
    <property type="match status" value="1"/>
</dbReference>
<dbReference type="InterPro" id="IPR005632">
    <property type="entry name" value="Chaperone_Skp"/>
</dbReference>
<dbReference type="Gene3D" id="3.30.910.20">
    <property type="entry name" value="Skp domain"/>
    <property type="match status" value="1"/>
</dbReference>
<dbReference type="EMBL" id="FNUG01000011">
    <property type="protein sequence ID" value="SEF11063.1"/>
    <property type="molecule type" value="Genomic_DNA"/>
</dbReference>
<gene>
    <name evidence="5" type="ORF">SAMN04488034_11131</name>
</gene>
<dbReference type="GO" id="GO:0005829">
    <property type="term" value="C:cytosol"/>
    <property type="evidence" value="ECO:0007669"/>
    <property type="project" value="TreeGrafter"/>
</dbReference>
<dbReference type="InterPro" id="IPR024930">
    <property type="entry name" value="Skp_dom_sf"/>
</dbReference>
<dbReference type="GO" id="GO:0051082">
    <property type="term" value="F:unfolded protein binding"/>
    <property type="evidence" value="ECO:0007669"/>
    <property type="project" value="InterPro"/>
</dbReference>
<dbReference type="SMART" id="SM00935">
    <property type="entry name" value="OmpH"/>
    <property type="match status" value="1"/>
</dbReference>
<evidence type="ECO:0000256" key="4">
    <source>
        <dbReference type="SAM" id="SignalP"/>
    </source>
</evidence>
<feature type="signal peptide" evidence="4">
    <location>
        <begin position="1"/>
        <end position="19"/>
    </location>
</feature>
<keyword evidence="2 4" id="KW-0732">Signal</keyword>
<evidence type="ECO:0000256" key="1">
    <source>
        <dbReference type="ARBA" id="ARBA00009091"/>
    </source>
</evidence>
<reference evidence="5 6" key="1">
    <citation type="submission" date="2016-10" db="EMBL/GenBank/DDBJ databases">
        <authorList>
            <person name="de Groot N.N."/>
        </authorList>
    </citation>
    <scope>NUCLEOTIDE SEQUENCE [LARGE SCALE GENOMIC DNA]</scope>
    <source>
        <strain evidence="5 6">DSM 23553</strain>
    </source>
</reference>
<dbReference type="Pfam" id="PF03938">
    <property type="entry name" value="OmpH"/>
    <property type="match status" value="1"/>
</dbReference>
<dbReference type="GO" id="GO:0050821">
    <property type="term" value="P:protein stabilization"/>
    <property type="evidence" value="ECO:0007669"/>
    <property type="project" value="TreeGrafter"/>
</dbReference>
<evidence type="ECO:0000256" key="3">
    <source>
        <dbReference type="SAM" id="Coils"/>
    </source>
</evidence>
<dbReference type="STRING" id="390640.SAMN04488034_11131"/>
<comment type="similarity">
    <text evidence="1">Belongs to the Skp family.</text>
</comment>
<dbReference type="AlphaFoldDB" id="A0A1H5PAW7"/>
<evidence type="ECO:0000256" key="2">
    <source>
        <dbReference type="ARBA" id="ARBA00022729"/>
    </source>
</evidence>
<dbReference type="RefSeq" id="WP_093114307.1">
    <property type="nucleotide sequence ID" value="NZ_FNGG01000011.1"/>
</dbReference>
<dbReference type="Proteomes" id="UP000199448">
    <property type="component" value="Unassembled WGS sequence"/>
</dbReference>
<accession>A0A1H5PAW7</accession>
<feature type="chain" id="PRO_5011788609" evidence="4">
    <location>
        <begin position="20"/>
        <end position="169"/>
    </location>
</feature>
<evidence type="ECO:0000313" key="6">
    <source>
        <dbReference type="Proteomes" id="UP000199448"/>
    </source>
</evidence>
<proteinExistence type="inferred from homology"/>
<keyword evidence="3" id="KW-0175">Coiled coil</keyword>
<feature type="coiled-coil region" evidence="3">
    <location>
        <begin position="53"/>
        <end position="102"/>
    </location>
</feature>
<sequence length="169" mass="19310">MKKLIFTFSFVLLSLASFAQTKVGTIDADYILNQLPEMTEVNEGLKTYNTELQKDLETTIANYEALVKDYQENNSTYSEEEKKTKETEIISLENDIKNFRQKASVMMQMKRNELTQPLYEKINTAMLQVIQEEGYTQILHAGGNALAFASEEHDITIKVLTKLGITPKE</sequence>
<dbReference type="OrthoDB" id="1493480at2"/>
<protein>
    <submittedName>
        <fullName evidence="5">Periplasmic chaperone for outer membrane proteins Skp</fullName>
    </submittedName>
</protein>
<evidence type="ECO:0000313" key="5">
    <source>
        <dbReference type="EMBL" id="SEF11063.1"/>
    </source>
</evidence>
<organism evidence="5 6">
    <name type="scientific">Salinimicrobium catena</name>
    <dbReference type="NCBI Taxonomy" id="390640"/>
    <lineage>
        <taxon>Bacteria</taxon>
        <taxon>Pseudomonadati</taxon>
        <taxon>Bacteroidota</taxon>
        <taxon>Flavobacteriia</taxon>
        <taxon>Flavobacteriales</taxon>
        <taxon>Flavobacteriaceae</taxon>
        <taxon>Salinimicrobium</taxon>
    </lineage>
</organism>
<dbReference type="SUPFAM" id="SSF111384">
    <property type="entry name" value="OmpH-like"/>
    <property type="match status" value="1"/>
</dbReference>
<keyword evidence="6" id="KW-1185">Reference proteome</keyword>
<dbReference type="PANTHER" id="PTHR35089:SF1">
    <property type="entry name" value="CHAPERONE PROTEIN SKP"/>
    <property type="match status" value="1"/>
</dbReference>